<feature type="non-terminal residue" evidence="2">
    <location>
        <position position="153"/>
    </location>
</feature>
<reference evidence="2" key="2">
    <citation type="submission" date="2012-12" db="EMBL/GenBank/DDBJ databases">
        <authorList>
            <person name="Gao Y.W."/>
            <person name="Fan S.T."/>
            <person name="Sun H.T."/>
            <person name="Wang Z."/>
            <person name="Gao X.L."/>
            <person name="Li Y.G."/>
            <person name="Wang T.C."/>
            <person name="Zhang K."/>
            <person name="Xu W.W."/>
            <person name="Yu Z.J."/>
            <person name="Xia X.Z."/>
        </authorList>
    </citation>
    <scope>NUCLEOTIDE SEQUENCE</scope>
    <source>
        <strain evidence="2">FR3</strain>
    </source>
</reference>
<protein>
    <submittedName>
        <fullName evidence="2">Bm11777</fullName>
    </submittedName>
</protein>
<gene>
    <name evidence="2" type="primary">Bm11777</name>
    <name evidence="2" type="ORF">BM_Bm11777</name>
</gene>
<dbReference type="AlphaFoldDB" id="A0A0J9YDJ1"/>
<organism evidence="2">
    <name type="scientific">Brugia malayi</name>
    <name type="common">Filarial nematode worm</name>
    <dbReference type="NCBI Taxonomy" id="6279"/>
    <lineage>
        <taxon>Eukaryota</taxon>
        <taxon>Metazoa</taxon>
        <taxon>Ecdysozoa</taxon>
        <taxon>Nematoda</taxon>
        <taxon>Chromadorea</taxon>
        <taxon>Rhabditida</taxon>
        <taxon>Spirurina</taxon>
        <taxon>Spiruromorpha</taxon>
        <taxon>Filarioidea</taxon>
        <taxon>Onchocercidae</taxon>
        <taxon>Brugia</taxon>
    </lineage>
</organism>
<name>A0A0J9YDJ1_BRUMA</name>
<proteinExistence type="predicted"/>
<evidence type="ECO:0000256" key="1">
    <source>
        <dbReference type="SAM" id="MobiDB-lite"/>
    </source>
</evidence>
<feature type="region of interest" description="Disordered" evidence="1">
    <location>
        <begin position="46"/>
        <end position="69"/>
    </location>
</feature>
<feature type="compositionally biased region" description="Basic and acidic residues" evidence="1">
    <location>
        <begin position="48"/>
        <end position="63"/>
    </location>
</feature>
<reference evidence="2" key="1">
    <citation type="journal article" date="2007" name="Science">
        <title>Draft genome of the filarial nematode parasite Brugia malayi.</title>
        <authorList>
            <person name="Ghedin E."/>
            <person name="Wang S."/>
            <person name="Spiro D."/>
            <person name="Caler E."/>
            <person name="Zhao Q."/>
            <person name="Crabtree J."/>
            <person name="Allen J.E."/>
            <person name="Delcher A.L."/>
            <person name="Guiliano D.B."/>
            <person name="Miranda-Saavedra D."/>
            <person name="Angiuoli S.V."/>
            <person name="Creasy T."/>
            <person name="Amedeo P."/>
            <person name="Haas B."/>
            <person name="El-Sayed N.M."/>
            <person name="Wortman J.R."/>
            <person name="Feldblyum T."/>
            <person name="Tallon L."/>
            <person name="Schatz M."/>
            <person name="Shumway M."/>
            <person name="Koo H."/>
            <person name="Salzberg S.L."/>
            <person name="Schobel S."/>
            <person name="Pertea M."/>
            <person name="Pop M."/>
            <person name="White O."/>
            <person name="Barton G.J."/>
            <person name="Carlow C.K."/>
            <person name="Crawford M.J."/>
            <person name="Daub J."/>
            <person name="Dimmic M.W."/>
            <person name="Estes C.F."/>
            <person name="Foster J.M."/>
            <person name="Ganatra M."/>
            <person name="Gregory W.F."/>
            <person name="Johnson N.M."/>
            <person name="Jin J."/>
            <person name="Komuniecki R."/>
            <person name="Korf I."/>
            <person name="Kumar S."/>
            <person name="Laney S."/>
            <person name="Li B.W."/>
            <person name="Li W."/>
            <person name="Lindblom T.H."/>
            <person name="Lustigman S."/>
            <person name="Ma D."/>
            <person name="Maina C.V."/>
            <person name="Martin D.M."/>
            <person name="McCarter J.P."/>
            <person name="McReynolds L."/>
            <person name="Mitreva M."/>
            <person name="Nutman T.B."/>
            <person name="Parkinson J."/>
            <person name="Peregrin-Alvarez J.M."/>
            <person name="Poole C."/>
            <person name="Ren Q."/>
            <person name="Saunders L."/>
            <person name="Sluder A.E."/>
            <person name="Smith K."/>
            <person name="Stanke M."/>
            <person name="Unnasch T.R."/>
            <person name="Ware J."/>
            <person name="Wei A.D."/>
            <person name="Weil G."/>
            <person name="Williams D.J."/>
            <person name="Zhang Y."/>
            <person name="Williams S.A."/>
            <person name="Fraser-Liggett C."/>
            <person name="Slatko B."/>
            <person name="Blaxter M.L."/>
            <person name="Scott A.L."/>
        </authorList>
    </citation>
    <scope>NUCLEOTIDE SEQUENCE</scope>
    <source>
        <strain evidence="2">FR3</strain>
    </source>
</reference>
<evidence type="ECO:0000313" key="2">
    <source>
        <dbReference type="EMBL" id="CDQ07485.1"/>
    </source>
</evidence>
<dbReference type="EMBL" id="LN860297">
    <property type="protein sequence ID" value="CDQ07485.1"/>
    <property type="molecule type" value="Genomic_DNA"/>
</dbReference>
<accession>A0A0J9YDJ1</accession>
<sequence length="153" mass="16539">MPICEYPGGGSASVTGRRVLGTLLSLPLTLDLQIYAVMPGAFRWGKASQEERSTSKTRKDPGVEGRSSVLEPDAASVLGELTWLSRHRRPDMGRFRRSMGMAEQFGPSPKDMLEGLRLPGICEGVGLRNQAFAPSLRGPVASWSFLPTLLPVG</sequence>